<evidence type="ECO:0000256" key="3">
    <source>
        <dbReference type="ARBA" id="ARBA00023295"/>
    </source>
</evidence>
<dbReference type="Proteomes" id="UP000317638">
    <property type="component" value="Unassembled WGS sequence"/>
</dbReference>
<protein>
    <submittedName>
        <fullName evidence="9">Family 43 glycosylhydrolase</fullName>
    </submittedName>
</protein>
<dbReference type="PANTHER" id="PTHR42812:SF12">
    <property type="entry name" value="BETA-XYLOSIDASE-RELATED"/>
    <property type="match status" value="1"/>
</dbReference>
<dbReference type="Pfam" id="PF17851">
    <property type="entry name" value="GH43_C2"/>
    <property type="match status" value="1"/>
</dbReference>
<feature type="region of interest" description="Disordered" evidence="5">
    <location>
        <begin position="857"/>
        <end position="895"/>
    </location>
</feature>
<dbReference type="CDD" id="cd09001">
    <property type="entry name" value="GH43_FsAxh1-like"/>
    <property type="match status" value="1"/>
</dbReference>
<feature type="compositionally biased region" description="Pro residues" evidence="5">
    <location>
        <begin position="860"/>
        <end position="891"/>
    </location>
</feature>
<dbReference type="GO" id="GO:0004553">
    <property type="term" value="F:hydrolase activity, hydrolyzing O-glycosyl compounds"/>
    <property type="evidence" value="ECO:0007669"/>
    <property type="project" value="InterPro"/>
</dbReference>
<evidence type="ECO:0000259" key="7">
    <source>
        <dbReference type="Pfam" id="PF02018"/>
    </source>
</evidence>
<dbReference type="OrthoDB" id="9758923at2"/>
<evidence type="ECO:0000256" key="5">
    <source>
        <dbReference type="SAM" id="MobiDB-lite"/>
    </source>
</evidence>
<evidence type="ECO:0000256" key="4">
    <source>
        <dbReference type="PIRSR" id="PIRSR606710-2"/>
    </source>
</evidence>
<feature type="signal peptide" evidence="6">
    <location>
        <begin position="1"/>
        <end position="23"/>
    </location>
</feature>
<dbReference type="AlphaFoldDB" id="A0A553K107"/>
<dbReference type="Gene3D" id="2.60.120.200">
    <property type="match status" value="1"/>
</dbReference>
<dbReference type="EMBL" id="VKKG01000003">
    <property type="protein sequence ID" value="TRY18383.1"/>
    <property type="molecule type" value="Genomic_DNA"/>
</dbReference>
<dbReference type="SUPFAM" id="SSF49785">
    <property type="entry name" value="Galactose-binding domain-like"/>
    <property type="match status" value="1"/>
</dbReference>
<evidence type="ECO:0000313" key="10">
    <source>
        <dbReference type="Proteomes" id="UP000317638"/>
    </source>
</evidence>
<dbReference type="InterPro" id="IPR023296">
    <property type="entry name" value="Glyco_hydro_beta-prop_sf"/>
</dbReference>
<organism evidence="9 10">
    <name type="scientific">Tessaracoccus rhinocerotis</name>
    <dbReference type="NCBI Taxonomy" id="1689449"/>
    <lineage>
        <taxon>Bacteria</taxon>
        <taxon>Bacillati</taxon>
        <taxon>Actinomycetota</taxon>
        <taxon>Actinomycetes</taxon>
        <taxon>Propionibacteriales</taxon>
        <taxon>Propionibacteriaceae</taxon>
        <taxon>Tessaracoccus</taxon>
    </lineage>
</organism>
<evidence type="ECO:0000256" key="2">
    <source>
        <dbReference type="ARBA" id="ARBA00022801"/>
    </source>
</evidence>
<dbReference type="SUPFAM" id="SSF75005">
    <property type="entry name" value="Arabinanase/levansucrase/invertase"/>
    <property type="match status" value="1"/>
</dbReference>
<dbReference type="PANTHER" id="PTHR42812">
    <property type="entry name" value="BETA-XYLOSIDASE"/>
    <property type="match status" value="1"/>
</dbReference>
<keyword evidence="3" id="KW-0326">Glycosidase</keyword>
<accession>A0A553K107</accession>
<dbReference type="InterPro" id="IPR003305">
    <property type="entry name" value="CenC_carb-bd"/>
</dbReference>
<feature type="domain" description="Beta-xylosidase C-terminal Concanavalin A-like" evidence="8">
    <location>
        <begin position="562"/>
        <end position="776"/>
    </location>
</feature>
<evidence type="ECO:0000259" key="8">
    <source>
        <dbReference type="Pfam" id="PF17851"/>
    </source>
</evidence>
<feature type="chain" id="PRO_5021836501" evidence="6">
    <location>
        <begin position="24"/>
        <end position="1033"/>
    </location>
</feature>
<evidence type="ECO:0000256" key="1">
    <source>
        <dbReference type="ARBA" id="ARBA00009865"/>
    </source>
</evidence>
<dbReference type="InterPro" id="IPR013320">
    <property type="entry name" value="ConA-like_dom_sf"/>
</dbReference>
<comment type="similarity">
    <text evidence="1">Belongs to the glycosyl hydrolase 43 family.</text>
</comment>
<dbReference type="Gene3D" id="2.115.10.20">
    <property type="entry name" value="Glycosyl hydrolase domain, family 43"/>
    <property type="match status" value="1"/>
</dbReference>
<dbReference type="Gene3D" id="2.60.120.260">
    <property type="entry name" value="Galactose-binding domain-like"/>
    <property type="match status" value="1"/>
</dbReference>
<evidence type="ECO:0000313" key="9">
    <source>
        <dbReference type="EMBL" id="TRY18383.1"/>
    </source>
</evidence>
<comment type="caution">
    <text evidence="9">The sequence shown here is derived from an EMBL/GenBank/DDBJ whole genome shotgun (WGS) entry which is preliminary data.</text>
</comment>
<keyword evidence="6" id="KW-0732">Signal</keyword>
<feature type="site" description="Important for catalytic activity, responsible for pKa modulation of the active site Glu and correct orientation of both the proton donor and substrate" evidence="4">
    <location>
        <position position="172"/>
    </location>
</feature>
<gene>
    <name evidence="9" type="ORF">FOJ82_09155</name>
</gene>
<evidence type="ECO:0000256" key="6">
    <source>
        <dbReference type="SAM" id="SignalP"/>
    </source>
</evidence>
<keyword evidence="10" id="KW-1185">Reference proteome</keyword>
<reference evidence="9 10" key="1">
    <citation type="submission" date="2019-07" db="EMBL/GenBank/DDBJ databases">
        <authorList>
            <person name="Zhou L.-Y."/>
        </authorList>
    </citation>
    <scope>NUCLEOTIDE SEQUENCE [LARGE SCALE GENOMIC DNA]</scope>
    <source>
        <strain evidence="9 10">YIM 101269</strain>
    </source>
</reference>
<sequence length="1033" mass="111835">MRVLLLVLGLVIGGSLLGPPAAAEDPDVVRSLTSTDGGDGTYTVPVLNSDVPDVSVARVPAAESGEGRDVYYMLSTTMHLSPGAPIMKSYDLVNWEIVNYVYDRLAMGDASSLRNGQNSYGAGQWAGSLRYHDGRFYVAFNTNNVGGAYIFWTDDVEDGAWTRIALGRGFHDMSLFFDEADGGTPYVFYGGGSTSAVQLSEDLTTVVAEYPDITTHTDHDLPAMTPAYEGQQVFWFDGYYYIPTITWPPGGGRQVVLLRSEELLGRYTSEDGRNTYEARSVLDSDGFAQGSLVPVTTDGETVWHGFFFRDTFPVGRIPALIPATWSQGWPTFGDEGRVRLGDEFQHLVTLPPELAAAQRLKSVVTSDDFRNDAPHKPFRDEQWDLPAAPEVDESLIGVELLGNGDFESGEVAPWAVQYTADLEVAAVDGSQVLAVSGRVNNGSGPGQVLDGKVRNGVTYSSSMRVRYDEGPDTMRFIIGLSYGGGIKQAASAVAVRGEWTDVAGQFAVPDGDDVSDITLVVETPWGPNQTPADQVDYLVDDISFIGRAGVVEQPVEAEYAHNGSNLDLAWQWNHNPDNRYWSLTERPGWLRLTNGHTVSGNAVYTKAPARELAHFEEARNTLSQRTFGPRASAEISLDVSGMLDGDVAGLATYTRSFAYAGVKRVDGELTLGVVQRLQPFSDSFDQSAAEAFVPGSTVALGTATDVHLKADADFESSPGQLWVQFRYSLDGRTWEDLGSPAGPLTMDWSLSHFMGYRFGIFNYALERTGGRVDVDHYLLSGTLSADGVALDRSLLDASVAAARTLDQTGLTAAQAEQLGEALTAAEAVGSPSTQNQIDAPAQALAAVVAQLRADLATVPTPSPSPTPPPTPEPSPTGSPAPTPSTAPPSPPAAVQVDVYSTPGFHRVNGRTWHTTCEPYSQTQRCRTDIWATAVRMVDGEFVGNTGWQFNNLTYLPLLPRASWAQNPLGYSGEWTSSEGRRWRTECDTANTGRGGCRSYIWTDLVVSRQGTDGAWTHRAGRDWVFNNQVRFSS</sequence>
<keyword evidence="2 9" id="KW-0378">Hydrolase</keyword>
<name>A0A553K107_9ACTN</name>
<dbReference type="InterPro" id="IPR008979">
    <property type="entry name" value="Galactose-bd-like_sf"/>
</dbReference>
<dbReference type="InterPro" id="IPR006710">
    <property type="entry name" value="Glyco_hydro_43"/>
</dbReference>
<dbReference type="SUPFAM" id="SSF49899">
    <property type="entry name" value="Concanavalin A-like lectins/glucanases"/>
    <property type="match status" value="1"/>
</dbReference>
<dbReference type="InterPro" id="IPR051795">
    <property type="entry name" value="Glycosyl_Hydrlase_43"/>
</dbReference>
<dbReference type="Pfam" id="PF02018">
    <property type="entry name" value="CBM_4_9"/>
    <property type="match status" value="1"/>
</dbReference>
<dbReference type="Pfam" id="PF04616">
    <property type="entry name" value="Glyco_hydro_43"/>
    <property type="match status" value="1"/>
</dbReference>
<feature type="domain" description="CBM-cenC" evidence="7">
    <location>
        <begin position="399"/>
        <end position="524"/>
    </location>
</feature>
<dbReference type="InterPro" id="IPR041542">
    <property type="entry name" value="GH43_C2"/>
</dbReference>
<dbReference type="GO" id="GO:0005975">
    <property type="term" value="P:carbohydrate metabolic process"/>
    <property type="evidence" value="ECO:0007669"/>
    <property type="project" value="InterPro"/>
</dbReference>
<proteinExistence type="inferred from homology"/>